<sequence>MLVSQKVIDGMEAKGFYMAEGAAVLNDVVVVELRHPFRSTRAMTLKTQESVNVFNNEVSPGAWAVFRKYDN</sequence>
<dbReference type="RefSeq" id="WP_237487156.1">
    <property type="nucleotide sequence ID" value="NZ_CAKLCM010000004.1"/>
</dbReference>
<gene>
    <name evidence="1" type="ORF">VHP8226_04098</name>
</gene>
<dbReference type="EMBL" id="CAKLCM010000004">
    <property type="protein sequence ID" value="CAH0531095.1"/>
    <property type="molecule type" value="Genomic_DNA"/>
</dbReference>
<evidence type="ECO:0000313" key="1">
    <source>
        <dbReference type="EMBL" id="CAH0531095.1"/>
    </source>
</evidence>
<reference evidence="1" key="1">
    <citation type="submission" date="2021-12" db="EMBL/GenBank/DDBJ databases">
        <authorList>
            <person name="Rodrigo-Torres L."/>
            <person name="Arahal R. D."/>
            <person name="Lucena T."/>
        </authorList>
    </citation>
    <scope>NUCLEOTIDE SEQUENCE</scope>
    <source>
        <strain evidence="1">CECT 8226</strain>
    </source>
</reference>
<proteinExistence type="predicted"/>
<accession>A0ABM8ZP44</accession>
<protein>
    <submittedName>
        <fullName evidence="1">Uncharacterized protein</fullName>
    </submittedName>
</protein>
<dbReference type="Proteomes" id="UP000838160">
    <property type="component" value="Unassembled WGS sequence"/>
</dbReference>
<comment type="caution">
    <text evidence="1">The sequence shown here is derived from an EMBL/GenBank/DDBJ whole genome shotgun (WGS) entry which is preliminary data.</text>
</comment>
<evidence type="ECO:0000313" key="2">
    <source>
        <dbReference type="Proteomes" id="UP000838160"/>
    </source>
</evidence>
<keyword evidence="2" id="KW-1185">Reference proteome</keyword>
<name>A0ABM8ZP44_9VIBR</name>
<organism evidence="1 2">
    <name type="scientific">Vibrio hippocampi</name>
    <dbReference type="NCBI Taxonomy" id="654686"/>
    <lineage>
        <taxon>Bacteria</taxon>
        <taxon>Pseudomonadati</taxon>
        <taxon>Pseudomonadota</taxon>
        <taxon>Gammaproteobacteria</taxon>
        <taxon>Vibrionales</taxon>
        <taxon>Vibrionaceae</taxon>
        <taxon>Vibrio</taxon>
    </lineage>
</organism>